<organism evidence="2">
    <name type="scientific">Timema bartmani</name>
    <dbReference type="NCBI Taxonomy" id="61472"/>
    <lineage>
        <taxon>Eukaryota</taxon>
        <taxon>Metazoa</taxon>
        <taxon>Ecdysozoa</taxon>
        <taxon>Arthropoda</taxon>
        <taxon>Hexapoda</taxon>
        <taxon>Insecta</taxon>
        <taxon>Pterygota</taxon>
        <taxon>Neoptera</taxon>
        <taxon>Polyneoptera</taxon>
        <taxon>Phasmatodea</taxon>
        <taxon>Timematodea</taxon>
        <taxon>Timematoidea</taxon>
        <taxon>Timematidae</taxon>
        <taxon>Timema</taxon>
    </lineage>
</organism>
<reference evidence="2" key="1">
    <citation type="submission" date="2020-11" db="EMBL/GenBank/DDBJ databases">
        <authorList>
            <person name="Tran Van P."/>
        </authorList>
    </citation>
    <scope>NUCLEOTIDE SEQUENCE</scope>
</reference>
<accession>A0A7R9ET97</accession>
<protein>
    <submittedName>
        <fullName evidence="2">Uncharacterized protein</fullName>
    </submittedName>
</protein>
<dbReference type="EMBL" id="OD565159">
    <property type="protein sequence ID" value="CAD7440998.1"/>
    <property type="molecule type" value="Genomic_DNA"/>
</dbReference>
<proteinExistence type="predicted"/>
<evidence type="ECO:0000313" key="2">
    <source>
        <dbReference type="EMBL" id="CAD7440998.1"/>
    </source>
</evidence>
<evidence type="ECO:0000256" key="1">
    <source>
        <dbReference type="SAM" id="MobiDB-lite"/>
    </source>
</evidence>
<dbReference type="AlphaFoldDB" id="A0A7R9ET97"/>
<feature type="region of interest" description="Disordered" evidence="1">
    <location>
        <begin position="75"/>
        <end position="99"/>
    </location>
</feature>
<name>A0A7R9ET97_9NEOP</name>
<gene>
    <name evidence="2" type="ORF">TBIB3V08_LOCUS3477</name>
</gene>
<sequence>MYPCLHEGKVNPFRKNYPTYALSRFELRTLCHRQIRLGDPDTLATWPLRQGGKPFVWRKDECVETASQVLVRRSDRSSSPIQLRRPLPDKRAIPPQHSTASHATKLLDKTVGYCSEDIQLLHESGMILDQMTIQSAIKPCVLVDARQKLQTPGQLGSVKWQGWVTPLVESCTTMR</sequence>